<keyword evidence="4" id="KW-1278">Translocase</keyword>
<dbReference type="PROSITE" id="PS00211">
    <property type="entry name" value="ABC_TRANSPORTER_1"/>
    <property type="match status" value="1"/>
</dbReference>
<dbReference type="PANTHER" id="PTHR42794">
    <property type="entry name" value="HEMIN IMPORT ATP-BINDING PROTEIN HMUV"/>
    <property type="match status" value="1"/>
</dbReference>
<dbReference type="GO" id="GO:0005524">
    <property type="term" value="F:ATP binding"/>
    <property type="evidence" value="ECO:0007669"/>
    <property type="project" value="UniProtKB-KW"/>
</dbReference>
<dbReference type="InterPro" id="IPR027417">
    <property type="entry name" value="P-loop_NTPase"/>
</dbReference>
<dbReference type="CDD" id="cd03214">
    <property type="entry name" value="ABC_Iron-Siderophores_B12_Hemin"/>
    <property type="match status" value="1"/>
</dbReference>
<dbReference type="RefSeq" id="WP_062280183.1">
    <property type="nucleotide sequence ID" value="NZ_DF968181.1"/>
</dbReference>
<accession>A0A0S7BTT0</accession>
<keyword evidence="1" id="KW-0813">Transport</keyword>
<evidence type="ECO:0000313" key="7">
    <source>
        <dbReference type="Proteomes" id="UP000053370"/>
    </source>
</evidence>
<dbReference type="PROSITE" id="PS50893">
    <property type="entry name" value="ABC_TRANSPORTER_2"/>
    <property type="match status" value="1"/>
</dbReference>
<dbReference type="Gene3D" id="3.40.50.300">
    <property type="entry name" value="P-loop containing nucleotide triphosphate hydrolases"/>
    <property type="match status" value="1"/>
</dbReference>
<dbReference type="EMBL" id="DF968181">
    <property type="protein sequence ID" value="GAP40628.1"/>
    <property type="molecule type" value="Genomic_DNA"/>
</dbReference>
<dbReference type="SUPFAM" id="SSF52540">
    <property type="entry name" value="P-loop containing nucleoside triphosphate hydrolases"/>
    <property type="match status" value="1"/>
</dbReference>
<keyword evidence="2" id="KW-0547">Nucleotide-binding</keyword>
<name>A0A0S7BTT0_9CHLR</name>
<proteinExistence type="predicted"/>
<dbReference type="FunFam" id="3.40.50.300:FF:000134">
    <property type="entry name" value="Iron-enterobactin ABC transporter ATP-binding protein"/>
    <property type="match status" value="1"/>
</dbReference>
<dbReference type="Pfam" id="PF00005">
    <property type="entry name" value="ABC_tran"/>
    <property type="match status" value="1"/>
</dbReference>
<dbReference type="SMART" id="SM00382">
    <property type="entry name" value="AAA"/>
    <property type="match status" value="1"/>
</dbReference>
<organism evidence="6">
    <name type="scientific">Flexilinea flocculi</name>
    <dbReference type="NCBI Taxonomy" id="1678840"/>
    <lineage>
        <taxon>Bacteria</taxon>
        <taxon>Bacillati</taxon>
        <taxon>Chloroflexota</taxon>
        <taxon>Anaerolineae</taxon>
        <taxon>Anaerolineales</taxon>
        <taxon>Anaerolineaceae</taxon>
        <taxon>Flexilinea</taxon>
    </lineage>
</organism>
<evidence type="ECO:0000313" key="6">
    <source>
        <dbReference type="EMBL" id="GAP40628.1"/>
    </source>
</evidence>
<reference evidence="6" key="1">
    <citation type="journal article" date="2015" name="Genome Announc.">
        <title>Draft Genome Sequence of Anaerolineae Strain TC1, a Novel Isolate from a Methanogenic Wastewater Treatment System.</title>
        <authorList>
            <person name="Matsuura N."/>
            <person name="Tourlousse D.M."/>
            <person name="Sun L."/>
            <person name="Toyonaga M."/>
            <person name="Kuroda K."/>
            <person name="Ohashi A."/>
            <person name="Cruz R."/>
            <person name="Yamaguchi T."/>
            <person name="Sekiguchi Y."/>
        </authorList>
    </citation>
    <scope>NUCLEOTIDE SEQUENCE [LARGE SCALE GENOMIC DNA]</scope>
    <source>
        <strain evidence="6">TC1</strain>
    </source>
</reference>
<dbReference type="OrthoDB" id="9787851at2"/>
<keyword evidence="3" id="KW-0067">ATP-binding</keyword>
<dbReference type="AlphaFoldDB" id="A0A0S7BTT0"/>
<evidence type="ECO:0000259" key="5">
    <source>
        <dbReference type="PROSITE" id="PS50893"/>
    </source>
</evidence>
<sequence length="255" mass="27935">MLEIKNVSIRYLSHLVVQDVSLNLVPGKIMALIGPNGSGKTTLIRGVTGVIPLAAGSIEFSGEDLTPLSESARAKIISVVPQILRLPAGFTVFDTVAFGRTPHIDWLGRLTEKDHHLIETAIQNTSVGSFRDSDVQNLSGGEQQRVILARALAQNTPVMILDEPTSHLDLTYQVGLLTTIQRLCRENKIAMLVVLHDLNLAARFADEIAILDHGKIAISGFPQEVLTEENLSAVYHLPMRILWPNDNSYPVIIPK</sequence>
<dbReference type="InterPro" id="IPR017871">
    <property type="entry name" value="ABC_transporter-like_CS"/>
</dbReference>
<dbReference type="InterPro" id="IPR003439">
    <property type="entry name" value="ABC_transporter-like_ATP-bd"/>
</dbReference>
<keyword evidence="7" id="KW-1185">Reference proteome</keyword>
<feature type="domain" description="ABC transporter" evidence="5">
    <location>
        <begin position="2"/>
        <end position="238"/>
    </location>
</feature>
<evidence type="ECO:0000256" key="4">
    <source>
        <dbReference type="ARBA" id="ARBA00022967"/>
    </source>
</evidence>
<evidence type="ECO:0000256" key="3">
    <source>
        <dbReference type="ARBA" id="ARBA00022840"/>
    </source>
</evidence>
<evidence type="ECO:0000256" key="2">
    <source>
        <dbReference type="ARBA" id="ARBA00022741"/>
    </source>
</evidence>
<protein>
    <submittedName>
        <fullName evidence="6">ABC-type cobalamin/Fe3+-siderophores transport system, ATPase component</fullName>
    </submittedName>
</protein>
<dbReference type="STRING" id="1678840.ATC1_13606"/>
<dbReference type="GO" id="GO:0016887">
    <property type="term" value="F:ATP hydrolysis activity"/>
    <property type="evidence" value="ECO:0007669"/>
    <property type="project" value="InterPro"/>
</dbReference>
<dbReference type="Proteomes" id="UP000053370">
    <property type="component" value="Unassembled WGS sequence"/>
</dbReference>
<evidence type="ECO:0000256" key="1">
    <source>
        <dbReference type="ARBA" id="ARBA00022448"/>
    </source>
</evidence>
<dbReference type="InterPro" id="IPR003593">
    <property type="entry name" value="AAA+_ATPase"/>
</dbReference>
<dbReference type="PANTHER" id="PTHR42794:SF1">
    <property type="entry name" value="HEMIN IMPORT ATP-BINDING PROTEIN HMUV"/>
    <property type="match status" value="1"/>
</dbReference>
<gene>
    <name evidence="6" type="ORF">ATC1_13606</name>
</gene>